<dbReference type="Proteomes" id="UP000190897">
    <property type="component" value="Unassembled WGS sequence"/>
</dbReference>
<dbReference type="OrthoDB" id="7057889at2"/>
<feature type="transmembrane region" description="Helical" evidence="1">
    <location>
        <begin position="26"/>
        <end position="48"/>
    </location>
</feature>
<keyword evidence="1" id="KW-0812">Transmembrane</keyword>
<gene>
    <name evidence="2" type="ORF">SAMN05660293_05363</name>
</gene>
<accession>A0A1T5HDG2</accession>
<dbReference type="STRING" id="651661.SAMN05660293_05363"/>
<organism evidence="2 3">
    <name type="scientific">Dyadobacter psychrophilus</name>
    <dbReference type="NCBI Taxonomy" id="651661"/>
    <lineage>
        <taxon>Bacteria</taxon>
        <taxon>Pseudomonadati</taxon>
        <taxon>Bacteroidota</taxon>
        <taxon>Cytophagia</taxon>
        <taxon>Cytophagales</taxon>
        <taxon>Spirosomataceae</taxon>
        <taxon>Dyadobacter</taxon>
    </lineage>
</organism>
<evidence type="ECO:0000313" key="2">
    <source>
        <dbReference type="EMBL" id="SKC18718.1"/>
    </source>
</evidence>
<keyword evidence="1" id="KW-1133">Transmembrane helix</keyword>
<sequence length="157" mass="17741">MPNSSTFHELHSTEVQDLISRQPAWVIRWGVTLLFIVFTILLIASWIIKYPDVVSTSFILSANDAPRKVISRGDGKITKMLVRDGQLVKKGQILAYGESIADPLNVLEIEESLTSIYAQVVRVGFPFLERCSFRFGYKLFAINSSFFMASSVSSRRF</sequence>
<evidence type="ECO:0000256" key="1">
    <source>
        <dbReference type="SAM" id="Phobius"/>
    </source>
</evidence>
<reference evidence="3" key="1">
    <citation type="submission" date="2017-02" db="EMBL/GenBank/DDBJ databases">
        <authorList>
            <person name="Varghese N."/>
            <person name="Submissions S."/>
        </authorList>
    </citation>
    <scope>NUCLEOTIDE SEQUENCE [LARGE SCALE GENOMIC DNA]</scope>
    <source>
        <strain evidence="3">DSM 22270</strain>
    </source>
</reference>
<keyword evidence="3" id="KW-1185">Reference proteome</keyword>
<dbReference type="AlphaFoldDB" id="A0A1T5HDG2"/>
<evidence type="ECO:0000313" key="3">
    <source>
        <dbReference type="Proteomes" id="UP000190897"/>
    </source>
</evidence>
<name>A0A1T5HDG2_9BACT</name>
<dbReference type="Gene3D" id="2.40.50.100">
    <property type="match status" value="1"/>
</dbReference>
<protein>
    <submittedName>
        <fullName evidence="2">Biotin-lipoyl like</fullName>
    </submittedName>
</protein>
<keyword evidence="1" id="KW-0472">Membrane</keyword>
<dbReference type="EMBL" id="FUZA01000011">
    <property type="protein sequence ID" value="SKC18718.1"/>
    <property type="molecule type" value="Genomic_DNA"/>
</dbReference>
<proteinExistence type="predicted"/>
<dbReference type="RefSeq" id="WP_082217789.1">
    <property type="nucleotide sequence ID" value="NZ_FUZA01000011.1"/>
</dbReference>